<dbReference type="Gene3D" id="3.20.20.210">
    <property type="match status" value="1"/>
</dbReference>
<dbReference type="Pfam" id="PF01208">
    <property type="entry name" value="URO-D"/>
    <property type="match status" value="1"/>
</dbReference>
<dbReference type="InterPro" id="IPR000257">
    <property type="entry name" value="Uroporphyrinogen_deCOase"/>
</dbReference>
<accession>A0A0B7MMU7</accession>
<dbReference type="GO" id="GO:0006779">
    <property type="term" value="P:porphyrin-containing compound biosynthetic process"/>
    <property type="evidence" value="ECO:0007669"/>
    <property type="project" value="InterPro"/>
</dbReference>
<dbReference type="InterPro" id="IPR038071">
    <property type="entry name" value="UROD/MetE-like_sf"/>
</dbReference>
<name>A0A0B7MMU7_9FIRM</name>
<evidence type="ECO:0000313" key="3">
    <source>
        <dbReference type="Proteomes" id="UP000046155"/>
    </source>
</evidence>
<dbReference type="PANTHER" id="PTHR47099">
    <property type="entry name" value="METHYLCOBAMIDE:COM METHYLTRANSFERASE MTBA"/>
    <property type="match status" value="1"/>
</dbReference>
<dbReference type="PANTHER" id="PTHR47099:SF1">
    <property type="entry name" value="METHYLCOBAMIDE:COM METHYLTRANSFERASE MTBA"/>
    <property type="match status" value="1"/>
</dbReference>
<feature type="domain" description="Uroporphyrinogen decarboxylase (URO-D)" evidence="1">
    <location>
        <begin position="249"/>
        <end position="389"/>
    </location>
</feature>
<protein>
    <recommendedName>
        <fullName evidence="1">Uroporphyrinogen decarboxylase (URO-D) domain-containing protein</fullName>
    </recommendedName>
</protein>
<organism evidence="2 3">
    <name type="scientific">Syntrophaceticus schinkii</name>
    <dbReference type="NCBI Taxonomy" id="499207"/>
    <lineage>
        <taxon>Bacteria</taxon>
        <taxon>Bacillati</taxon>
        <taxon>Bacillota</taxon>
        <taxon>Clostridia</taxon>
        <taxon>Thermoanaerobacterales</taxon>
        <taxon>Thermoanaerobacterales Family III. Incertae Sedis</taxon>
        <taxon>Syntrophaceticus</taxon>
    </lineage>
</organism>
<dbReference type="AlphaFoldDB" id="A0A0B7MMU7"/>
<reference evidence="3" key="1">
    <citation type="submission" date="2015-01" db="EMBL/GenBank/DDBJ databases">
        <authorList>
            <person name="Manzoor Shahid"/>
            <person name="Zubair Saima"/>
        </authorList>
    </citation>
    <scope>NUCLEOTIDE SEQUENCE [LARGE SCALE GENOMIC DNA]</scope>
    <source>
        <strain evidence="3">Sp3</strain>
    </source>
</reference>
<keyword evidence="3" id="KW-1185">Reference proteome</keyword>
<evidence type="ECO:0000259" key="1">
    <source>
        <dbReference type="Pfam" id="PF01208"/>
    </source>
</evidence>
<sequence>MTDATNLFNERVQLYKDAARHKKTSRVLNLANIWTWKICDSGYKLSEALFDYNKMEDIVCKFHEKYQFDFYMDYGLRNPLRIPDVLGFTDYIIDDDTCSLTYATDINYMTEEDYDLIIENFDKYLWTRCVPRKFKKLCGPNGKEMLKKAAEELVKYQEFGAHILNKMETDYGVPGSIFVGVPTFFNFFETMYLAFRGMKALSIDLRRIPDKVKAVCQAHGNGRAFEQYKASVQPGTNMNNGPDFCIYLLSHVILSKKQFEEFYWPYLKELFDFVEKYDKIMHIFNESENSRLYDFYKQAPKGHVVVHFENDDLFKAKKEIGDTVCLCGGMPSDLLARGTKKECIDYAKRLIDELASDGGFIFSQDKMISYPNDCSAENLKAVNEFVQEYRI</sequence>
<evidence type="ECO:0000313" key="2">
    <source>
        <dbReference type="EMBL" id="CEO89037.1"/>
    </source>
</evidence>
<dbReference type="RefSeq" id="WP_044665079.1">
    <property type="nucleotide sequence ID" value="NZ_CDRZ01000231.1"/>
</dbReference>
<dbReference type="InterPro" id="IPR052024">
    <property type="entry name" value="Methanogen_methyltrans"/>
</dbReference>
<gene>
    <name evidence="2" type="ORF">SSCH_350018</name>
</gene>
<dbReference type="GO" id="GO:0004853">
    <property type="term" value="F:uroporphyrinogen decarboxylase activity"/>
    <property type="evidence" value="ECO:0007669"/>
    <property type="project" value="InterPro"/>
</dbReference>
<dbReference type="SUPFAM" id="SSF51726">
    <property type="entry name" value="UROD/MetE-like"/>
    <property type="match status" value="1"/>
</dbReference>
<proteinExistence type="predicted"/>
<dbReference type="EMBL" id="CDRZ01000231">
    <property type="protein sequence ID" value="CEO89037.1"/>
    <property type="molecule type" value="Genomic_DNA"/>
</dbReference>
<dbReference type="OrthoDB" id="9813603at2"/>
<dbReference type="Proteomes" id="UP000046155">
    <property type="component" value="Unassembled WGS sequence"/>
</dbReference>